<keyword evidence="4" id="KW-1185">Reference proteome</keyword>
<dbReference type="PaxDb" id="3218-PP1S1_427V6.1"/>
<keyword evidence="1" id="KW-1133">Transmembrane helix</keyword>
<keyword evidence="1" id="KW-0812">Transmembrane</keyword>
<name>A0A2K1KT02_PHYPA</name>
<evidence type="ECO:0000313" key="3">
    <source>
        <dbReference type="EnsemblPlants" id="Pp3c3_2330V3.1"/>
    </source>
</evidence>
<reference evidence="2 4" key="2">
    <citation type="journal article" date="2018" name="Plant J.">
        <title>The Physcomitrella patens chromosome-scale assembly reveals moss genome structure and evolution.</title>
        <authorList>
            <person name="Lang D."/>
            <person name="Ullrich K.K."/>
            <person name="Murat F."/>
            <person name="Fuchs J."/>
            <person name="Jenkins J."/>
            <person name="Haas F.B."/>
            <person name="Piednoel M."/>
            <person name="Gundlach H."/>
            <person name="Van Bel M."/>
            <person name="Meyberg R."/>
            <person name="Vives C."/>
            <person name="Morata J."/>
            <person name="Symeonidi A."/>
            <person name="Hiss M."/>
            <person name="Muchero W."/>
            <person name="Kamisugi Y."/>
            <person name="Saleh O."/>
            <person name="Blanc G."/>
            <person name="Decker E.L."/>
            <person name="van Gessel N."/>
            <person name="Grimwood J."/>
            <person name="Hayes R.D."/>
            <person name="Graham S.W."/>
            <person name="Gunter L.E."/>
            <person name="McDaniel S.F."/>
            <person name="Hoernstein S.N.W."/>
            <person name="Larsson A."/>
            <person name="Li F.W."/>
            <person name="Perroud P.F."/>
            <person name="Phillips J."/>
            <person name="Ranjan P."/>
            <person name="Rokshar D.S."/>
            <person name="Rothfels C.J."/>
            <person name="Schneider L."/>
            <person name="Shu S."/>
            <person name="Stevenson D.W."/>
            <person name="Thummler F."/>
            <person name="Tillich M."/>
            <person name="Villarreal Aguilar J.C."/>
            <person name="Widiez T."/>
            <person name="Wong G.K."/>
            <person name="Wymore A."/>
            <person name="Zhang Y."/>
            <person name="Zimmer A.D."/>
            <person name="Quatrano R.S."/>
            <person name="Mayer K.F.X."/>
            <person name="Goodstein D."/>
            <person name="Casacuberta J.M."/>
            <person name="Vandepoele K."/>
            <person name="Reski R."/>
            <person name="Cuming A.C."/>
            <person name="Tuskan G.A."/>
            <person name="Maumus F."/>
            <person name="Salse J."/>
            <person name="Schmutz J."/>
            <person name="Rensing S.A."/>
        </authorList>
    </citation>
    <scope>NUCLEOTIDE SEQUENCE [LARGE SCALE GENOMIC DNA]</scope>
    <source>
        <strain evidence="3 4">cv. Gransden 2004</strain>
    </source>
</reference>
<keyword evidence="1" id="KW-0472">Membrane</keyword>
<dbReference type="Proteomes" id="UP000006727">
    <property type="component" value="Chromosome 3"/>
</dbReference>
<dbReference type="Gramene" id="Pp3c3_2330V3.1">
    <property type="protein sequence ID" value="Pp3c3_2330V3.1"/>
    <property type="gene ID" value="Pp3c3_2330"/>
</dbReference>
<organism evidence="2">
    <name type="scientific">Physcomitrium patens</name>
    <name type="common">Spreading-leaved earth moss</name>
    <name type="synonym">Physcomitrella patens</name>
    <dbReference type="NCBI Taxonomy" id="3218"/>
    <lineage>
        <taxon>Eukaryota</taxon>
        <taxon>Viridiplantae</taxon>
        <taxon>Streptophyta</taxon>
        <taxon>Embryophyta</taxon>
        <taxon>Bryophyta</taxon>
        <taxon>Bryophytina</taxon>
        <taxon>Bryopsida</taxon>
        <taxon>Funariidae</taxon>
        <taxon>Funariales</taxon>
        <taxon>Funariaceae</taxon>
        <taxon>Physcomitrium</taxon>
    </lineage>
</organism>
<accession>A0A2K1KT02</accession>
<dbReference type="Gramene" id="Pp3c3_2330V3.3">
    <property type="protein sequence ID" value="Pp3c3_2330V3.3"/>
    <property type="gene ID" value="Pp3c3_2330"/>
</dbReference>
<evidence type="ECO:0000313" key="4">
    <source>
        <dbReference type="Proteomes" id="UP000006727"/>
    </source>
</evidence>
<dbReference type="EnsemblPlants" id="Pp3c3_2330V3.3">
    <property type="protein sequence ID" value="Pp3c3_2330V3.3"/>
    <property type="gene ID" value="Pp3c3_2330"/>
</dbReference>
<dbReference type="RefSeq" id="XP_024371944.1">
    <property type="nucleotide sequence ID" value="XM_024516176.2"/>
</dbReference>
<dbReference type="OMA" id="ICLAQIT"/>
<sequence length="275" mass="31409">MQISRLMRGRLAFSIRTLLREVPSPKCRIPEHSGLNSEGFERGYCAYRLFYSTSMHRSTDLATLKHFQPILQISRRNYGMKKIVGLTFATSWLAAWHGPTEVIKCEEVHMGELASSMPHAVIKVEERDSRVLIVLKYLWMPTMAIFTVITGYYFPSSLALTVGLLLWSTKPKANSIYDWVEKRRLEEAIEKQRIEKFGFNFNLKATVMHVEVRDYTFICLAQITSMAQNATLVGFLGGWLVIYSSSSSITALGLRSIFPDSYPAFKKYLSDLIPV</sequence>
<reference evidence="3" key="3">
    <citation type="submission" date="2020-12" db="UniProtKB">
        <authorList>
            <consortium name="EnsemblPlants"/>
        </authorList>
    </citation>
    <scope>IDENTIFICATION</scope>
</reference>
<dbReference type="OrthoDB" id="1938234at2759"/>
<dbReference type="GeneID" id="112280561"/>
<dbReference type="AlphaFoldDB" id="A0A2K1KT02"/>
<feature type="transmembrane region" description="Helical" evidence="1">
    <location>
        <begin position="236"/>
        <end position="258"/>
    </location>
</feature>
<reference evidence="2 4" key="1">
    <citation type="journal article" date="2008" name="Science">
        <title>The Physcomitrella genome reveals evolutionary insights into the conquest of land by plants.</title>
        <authorList>
            <person name="Rensing S."/>
            <person name="Lang D."/>
            <person name="Zimmer A."/>
            <person name="Terry A."/>
            <person name="Salamov A."/>
            <person name="Shapiro H."/>
            <person name="Nishiyama T."/>
            <person name="Perroud P.-F."/>
            <person name="Lindquist E."/>
            <person name="Kamisugi Y."/>
            <person name="Tanahashi T."/>
            <person name="Sakakibara K."/>
            <person name="Fujita T."/>
            <person name="Oishi K."/>
            <person name="Shin-I T."/>
            <person name="Kuroki Y."/>
            <person name="Toyoda A."/>
            <person name="Suzuki Y."/>
            <person name="Hashimoto A."/>
            <person name="Yamaguchi K."/>
            <person name="Sugano A."/>
            <person name="Kohara Y."/>
            <person name="Fujiyama A."/>
            <person name="Anterola A."/>
            <person name="Aoki S."/>
            <person name="Ashton N."/>
            <person name="Barbazuk W.B."/>
            <person name="Barker E."/>
            <person name="Bennetzen J."/>
            <person name="Bezanilla M."/>
            <person name="Blankenship R."/>
            <person name="Cho S.H."/>
            <person name="Dutcher S."/>
            <person name="Estelle M."/>
            <person name="Fawcett J.A."/>
            <person name="Gundlach H."/>
            <person name="Hanada K."/>
            <person name="Heyl A."/>
            <person name="Hicks K.A."/>
            <person name="Hugh J."/>
            <person name="Lohr M."/>
            <person name="Mayer K."/>
            <person name="Melkozernov A."/>
            <person name="Murata T."/>
            <person name="Nelson D."/>
            <person name="Pils B."/>
            <person name="Prigge M."/>
            <person name="Reiss B."/>
            <person name="Renner T."/>
            <person name="Rombauts S."/>
            <person name="Rushton P."/>
            <person name="Sanderfoot A."/>
            <person name="Schween G."/>
            <person name="Shiu S.-H."/>
            <person name="Stueber K."/>
            <person name="Theodoulou F.L."/>
            <person name="Tu H."/>
            <person name="Van de Peer Y."/>
            <person name="Verrier P.J."/>
            <person name="Waters E."/>
            <person name="Wood A."/>
            <person name="Yang L."/>
            <person name="Cove D."/>
            <person name="Cuming A."/>
            <person name="Hasebe M."/>
            <person name="Lucas S."/>
            <person name="Mishler D.B."/>
            <person name="Reski R."/>
            <person name="Grigoriev I."/>
            <person name="Quatrano R.S."/>
            <person name="Boore J.L."/>
        </authorList>
    </citation>
    <scope>NUCLEOTIDE SEQUENCE [LARGE SCALE GENOMIC DNA]</scope>
    <source>
        <strain evidence="3 4">cv. Gransden 2004</strain>
    </source>
</reference>
<evidence type="ECO:0000256" key="1">
    <source>
        <dbReference type="SAM" id="Phobius"/>
    </source>
</evidence>
<gene>
    <name evidence="3" type="primary">LOC112280561</name>
    <name evidence="2" type="ORF">PHYPA_003900</name>
</gene>
<proteinExistence type="predicted"/>
<evidence type="ECO:0000313" key="2">
    <source>
        <dbReference type="EMBL" id="PNR56908.1"/>
    </source>
</evidence>
<dbReference type="EnsemblPlants" id="Pp3c3_2330V3.1">
    <property type="protein sequence ID" value="Pp3c3_2330V3.1"/>
    <property type="gene ID" value="Pp3c3_2330"/>
</dbReference>
<protein>
    <submittedName>
        <fullName evidence="2 3">Uncharacterized protein</fullName>
    </submittedName>
</protein>
<dbReference type="EMBL" id="ABEU02000003">
    <property type="protein sequence ID" value="PNR56908.1"/>
    <property type="molecule type" value="Genomic_DNA"/>
</dbReference>